<keyword evidence="2" id="KW-1185">Reference proteome</keyword>
<dbReference type="RefSeq" id="WP_068453408.1">
    <property type="nucleotide sequence ID" value="NZ_BJOB01000014.1"/>
</dbReference>
<comment type="caution">
    <text evidence="1">The sequence shown here is derived from an EMBL/GenBank/DDBJ whole genome shotgun (WGS) entry which is preliminary data.</text>
</comment>
<evidence type="ECO:0000313" key="2">
    <source>
        <dbReference type="Proteomes" id="UP001398420"/>
    </source>
</evidence>
<dbReference type="GeneID" id="97821187"/>
<name>A0ABU9LJH5_9BACL</name>
<gene>
    <name evidence="1" type="ORF">AAF454_05965</name>
</gene>
<evidence type="ECO:0000313" key="1">
    <source>
        <dbReference type="EMBL" id="MEL5987958.1"/>
    </source>
</evidence>
<accession>A0ABU9LJH5</accession>
<protein>
    <submittedName>
        <fullName evidence="1">Fe-S cluster assembly protein HesB</fullName>
    </submittedName>
</protein>
<dbReference type="SUPFAM" id="SSF89360">
    <property type="entry name" value="HesB-like domain"/>
    <property type="match status" value="1"/>
</dbReference>
<sequence length="93" mass="10201">MNLTIEGKNYLMQVMEGQAPKLLRFYGTEGCCGVNVQVEIAEPTMQDTVQLVDGLEIAIQDQVIPILKDVTIHAEEEDGQMGLVLQGYSPTSC</sequence>
<dbReference type="InterPro" id="IPR035903">
    <property type="entry name" value="HesB-like_dom_sf"/>
</dbReference>
<dbReference type="Gene3D" id="2.60.300.12">
    <property type="entry name" value="HesB-like domain"/>
    <property type="match status" value="1"/>
</dbReference>
<proteinExistence type="predicted"/>
<reference evidence="1 2" key="1">
    <citation type="submission" date="2024-04" db="EMBL/GenBank/DDBJ databases">
        <authorList>
            <person name="Wu Y.S."/>
            <person name="Zhang L."/>
        </authorList>
    </citation>
    <scope>NUCLEOTIDE SEQUENCE [LARGE SCALE GENOMIC DNA]</scope>
    <source>
        <strain evidence="1 2">KG-01</strain>
    </source>
</reference>
<organism evidence="1 2">
    <name type="scientific">Kurthia gibsonii</name>
    <dbReference type="NCBI Taxonomy" id="33946"/>
    <lineage>
        <taxon>Bacteria</taxon>
        <taxon>Bacillati</taxon>
        <taxon>Bacillota</taxon>
        <taxon>Bacilli</taxon>
        <taxon>Bacillales</taxon>
        <taxon>Caryophanaceae</taxon>
        <taxon>Kurthia</taxon>
    </lineage>
</organism>
<dbReference type="EMBL" id="JBCEWA010000004">
    <property type="protein sequence ID" value="MEL5987958.1"/>
    <property type="molecule type" value="Genomic_DNA"/>
</dbReference>
<dbReference type="Proteomes" id="UP001398420">
    <property type="component" value="Unassembled WGS sequence"/>
</dbReference>